<evidence type="ECO:0000313" key="9">
    <source>
        <dbReference type="Proteomes" id="UP000607645"/>
    </source>
</evidence>
<evidence type="ECO:0000259" key="7">
    <source>
        <dbReference type="Pfam" id="PF01029"/>
    </source>
</evidence>
<gene>
    <name evidence="6 8" type="primary">nusB</name>
    <name evidence="8" type="ORF">H8S62_02250</name>
</gene>
<accession>A0A8J6JGS9</accession>
<dbReference type="PANTHER" id="PTHR11078">
    <property type="entry name" value="N UTILIZATION SUBSTANCE PROTEIN B-RELATED"/>
    <property type="match status" value="1"/>
</dbReference>
<reference evidence="8" key="1">
    <citation type="submission" date="2020-08" db="EMBL/GenBank/DDBJ databases">
        <title>Genome public.</title>
        <authorList>
            <person name="Liu C."/>
            <person name="Sun Q."/>
        </authorList>
    </citation>
    <scope>NUCLEOTIDE SEQUENCE</scope>
    <source>
        <strain evidence="8">NSJ-52</strain>
    </source>
</reference>
<evidence type="ECO:0000256" key="4">
    <source>
        <dbReference type="ARBA" id="ARBA00023015"/>
    </source>
</evidence>
<dbReference type="GO" id="GO:0003723">
    <property type="term" value="F:RNA binding"/>
    <property type="evidence" value="ECO:0007669"/>
    <property type="project" value="UniProtKB-UniRule"/>
</dbReference>
<dbReference type="Gene3D" id="1.10.940.10">
    <property type="entry name" value="NusB-like"/>
    <property type="match status" value="1"/>
</dbReference>
<proteinExistence type="inferred from homology"/>
<keyword evidence="9" id="KW-1185">Reference proteome</keyword>
<dbReference type="Pfam" id="PF01029">
    <property type="entry name" value="NusB"/>
    <property type="match status" value="1"/>
</dbReference>
<evidence type="ECO:0000256" key="6">
    <source>
        <dbReference type="HAMAP-Rule" id="MF_00073"/>
    </source>
</evidence>
<dbReference type="GO" id="GO:0006353">
    <property type="term" value="P:DNA-templated transcription termination"/>
    <property type="evidence" value="ECO:0007669"/>
    <property type="project" value="UniProtKB-UniRule"/>
</dbReference>
<sequence length="177" mass="19794">MTRTNAREIAVHLTFELSFTNQTADELLASALTRTTFALIGEEEPLYAEYPNVKQKEYIAGLVKGVYEHCPELDEYIARYAIGWSFSRLPRVAVAIMRVAMYEILYMQDIPNAAAINEAVELTKHYEDPDVVSFVNGILGSFVRKESIPDRTAAVPEDIFDAEPAPEASESAQFPEA</sequence>
<dbReference type="GO" id="GO:0031564">
    <property type="term" value="P:transcription antitermination"/>
    <property type="evidence" value="ECO:0007669"/>
    <property type="project" value="UniProtKB-KW"/>
</dbReference>
<evidence type="ECO:0000256" key="5">
    <source>
        <dbReference type="ARBA" id="ARBA00023163"/>
    </source>
</evidence>
<keyword evidence="2 6" id="KW-0889">Transcription antitermination</keyword>
<dbReference type="InterPro" id="IPR035926">
    <property type="entry name" value="NusB-like_sf"/>
</dbReference>
<name>A0A8J6JGS9_9FIRM</name>
<feature type="domain" description="NusB/RsmB/TIM44" evidence="7">
    <location>
        <begin position="4"/>
        <end position="144"/>
    </location>
</feature>
<evidence type="ECO:0000256" key="3">
    <source>
        <dbReference type="ARBA" id="ARBA00022884"/>
    </source>
</evidence>
<dbReference type="InterPro" id="IPR006027">
    <property type="entry name" value="NusB_RsmB_TIM44"/>
</dbReference>
<dbReference type="Proteomes" id="UP000607645">
    <property type="component" value="Unassembled WGS sequence"/>
</dbReference>
<evidence type="ECO:0000313" key="8">
    <source>
        <dbReference type="EMBL" id="MBC5735833.1"/>
    </source>
</evidence>
<organism evidence="8 9">
    <name type="scientific">Lawsonibacter faecis</name>
    <dbReference type="NCBI Taxonomy" id="2763052"/>
    <lineage>
        <taxon>Bacteria</taxon>
        <taxon>Bacillati</taxon>
        <taxon>Bacillota</taxon>
        <taxon>Clostridia</taxon>
        <taxon>Eubacteriales</taxon>
        <taxon>Oscillospiraceae</taxon>
        <taxon>Lawsonibacter</taxon>
    </lineage>
</organism>
<dbReference type="HAMAP" id="MF_00073">
    <property type="entry name" value="NusB"/>
    <property type="match status" value="1"/>
</dbReference>
<evidence type="ECO:0000256" key="1">
    <source>
        <dbReference type="ARBA" id="ARBA00005952"/>
    </source>
</evidence>
<dbReference type="NCBIfam" id="TIGR01951">
    <property type="entry name" value="nusB"/>
    <property type="match status" value="1"/>
</dbReference>
<comment type="similarity">
    <text evidence="1 6">Belongs to the NusB family.</text>
</comment>
<keyword evidence="4 6" id="KW-0805">Transcription regulation</keyword>
<dbReference type="SUPFAM" id="SSF48013">
    <property type="entry name" value="NusB-like"/>
    <property type="match status" value="1"/>
</dbReference>
<keyword evidence="5 6" id="KW-0804">Transcription</keyword>
<comment type="caution">
    <text evidence="8">The sequence shown here is derived from an EMBL/GenBank/DDBJ whole genome shotgun (WGS) entry which is preliminary data.</text>
</comment>
<keyword evidence="3 6" id="KW-0694">RNA-binding</keyword>
<protein>
    <recommendedName>
        <fullName evidence="6">Transcription antitermination protein NusB</fullName>
    </recommendedName>
    <alternativeName>
        <fullName evidence="6">Antitermination factor NusB</fullName>
    </alternativeName>
</protein>
<evidence type="ECO:0000256" key="2">
    <source>
        <dbReference type="ARBA" id="ARBA00022814"/>
    </source>
</evidence>
<dbReference type="RefSeq" id="WP_186918352.1">
    <property type="nucleotide sequence ID" value="NZ_JACOPQ010000002.1"/>
</dbReference>
<dbReference type="EMBL" id="JACOPQ010000002">
    <property type="protein sequence ID" value="MBC5735833.1"/>
    <property type="molecule type" value="Genomic_DNA"/>
</dbReference>
<comment type="function">
    <text evidence="6">Involved in transcription antitermination. Required for transcription of ribosomal RNA (rRNA) genes. Binds specifically to the boxA antiterminator sequence of the ribosomal RNA (rrn) operons.</text>
</comment>
<dbReference type="InterPro" id="IPR011605">
    <property type="entry name" value="NusB_fam"/>
</dbReference>
<dbReference type="PANTHER" id="PTHR11078:SF3">
    <property type="entry name" value="ANTITERMINATION NUSB DOMAIN-CONTAINING PROTEIN"/>
    <property type="match status" value="1"/>
</dbReference>
<dbReference type="AlphaFoldDB" id="A0A8J6JGS9"/>
<dbReference type="GO" id="GO:0005829">
    <property type="term" value="C:cytosol"/>
    <property type="evidence" value="ECO:0007669"/>
    <property type="project" value="TreeGrafter"/>
</dbReference>